<evidence type="ECO:0000259" key="3">
    <source>
        <dbReference type="Pfam" id="PF01682"/>
    </source>
</evidence>
<keyword evidence="4" id="KW-1185">Reference proteome</keyword>
<feature type="region of interest" description="Disordered" evidence="1">
    <location>
        <begin position="180"/>
        <end position="199"/>
    </location>
</feature>
<evidence type="ECO:0000256" key="1">
    <source>
        <dbReference type="SAM" id="MobiDB-lite"/>
    </source>
</evidence>
<feature type="domain" description="Domain of unknown function DB" evidence="3">
    <location>
        <begin position="65"/>
        <end position="167"/>
    </location>
</feature>
<dbReference type="PANTHER" id="PTHR46705">
    <property type="entry name" value="PROTEIN CBG09805"/>
    <property type="match status" value="1"/>
</dbReference>
<dbReference type="InterPro" id="IPR002602">
    <property type="entry name" value="DB"/>
</dbReference>
<dbReference type="PANTHER" id="PTHR46705:SF9">
    <property type="entry name" value="DOMAIN OF UNKNOWN FUNCTION DB DOMAIN-CONTAINING PROTEIN"/>
    <property type="match status" value="1"/>
</dbReference>
<dbReference type="WBParaSite" id="PSU_v2.g19910.t1">
    <property type="protein sequence ID" value="PSU_v2.g19910.t1"/>
    <property type="gene ID" value="PSU_v2.g19910"/>
</dbReference>
<dbReference type="PROSITE" id="PS51257">
    <property type="entry name" value="PROKAR_LIPOPROTEIN"/>
    <property type="match status" value="1"/>
</dbReference>
<protein>
    <recommendedName>
        <fullName evidence="3">Domain of unknown function DB domain-containing protein</fullName>
    </recommendedName>
</protein>
<reference evidence="5" key="1">
    <citation type="submission" date="2022-11" db="UniProtKB">
        <authorList>
            <consortium name="WormBaseParasite"/>
        </authorList>
    </citation>
    <scope>IDENTIFICATION</scope>
</reference>
<evidence type="ECO:0000256" key="2">
    <source>
        <dbReference type="SAM" id="SignalP"/>
    </source>
</evidence>
<dbReference type="Pfam" id="PF01682">
    <property type="entry name" value="DB"/>
    <property type="match status" value="1"/>
</dbReference>
<feature type="compositionally biased region" description="Polar residues" evidence="1">
    <location>
        <begin position="188"/>
        <end position="199"/>
    </location>
</feature>
<evidence type="ECO:0000313" key="5">
    <source>
        <dbReference type="WBParaSite" id="PSU_v2.g19910.t1"/>
    </source>
</evidence>
<sequence>MFVKFVIFAICLQIASACLGMGGCGGGCGMQQCGRYCARAKGAKTVSLEDRNAAPRNPDEEFLQCCQDRELPGACLSKCNFRSYTAASLRSMFLRLDACPIEAASALHFCATRGQDHRTCCGRNGVGSTSAGPRCFLFCDEEPRNRTQLDLTFLPCLDKFEEMKQCFWADAVNSHGYRNPLPVPARSPQRQLSSPNPYQSIYGINPQQQRFQQQQQFYNSQEQQRQQFYAPSSAGVRPLQPLAVSPI</sequence>
<evidence type="ECO:0000313" key="4">
    <source>
        <dbReference type="Proteomes" id="UP000887577"/>
    </source>
</evidence>
<name>A0A914YKP1_9BILA</name>
<dbReference type="AlphaFoldDB" id="A0A914YKP1"/>
<proteinExistence type="predicted"/>
<dbReference type="Proteomes" id="UP000887577">
    <property type="component" value="Unplaced"/>
</dbReference>
<feature type="chain" id="PRO_5036770893" description="Domain of unknown function DB domain-containing protein" evidence="2">
    <location>
        <begin position="18"/>
        <end position="247"/>
    </location>
</feature>
<feature type="signal peptide" evidence="2">
    <location>
        <begin position="1"/>
        <end position="17"/>
    </location>
</feature>
<keyword evidence="2" id="KW-0732">Signal</keyword>
<accession>A0A914YKP1</accession>
<organism evidence="4 5">
    <name type="scientific">Panagrolaimus superbus</name>
    <dbReference type="NCBI Taxonomy" id="310955"/>
    <lineage>
        <taxon>Eukaryota</taxon>
        <taxon>Metazoa</taxon>
        <taxon>Ecdysozoa</taxon>
        <taxon>Nematoda</taxon>
        <taxon>Chromadorea</taxon>
        <taxon>Rhabditida</taxon>
        <taxon>Tylenchina</taxon>
        <taxon>Panagrolaimomorpha</taxon>
        <taxon>Panagrolaimoidea</taxon>
        <taxon>Panagrolaimidae</taxon>
        <taxon>Panagrolaimus</taxon>
    </lineage>
</organism>